<dbReference type="PRINTS" id="PR01041">
    <property type="entry name" value="TRNASYNTHMET"/>
</dbReference>
<comment type="catalytic activity">
    <reaction evidence="10">
        <text>tRNA(Met) + L-methionine + ATP = L-methionyl-tRNA(Met) + AMP + diphosphate</text>
        <dbReference type="Rhea" id="RHEA:13481"/>
        <dbReference type="Rhea" id="RHEA-COMP:9667"/>
        <dbReference type="Rhea" id="RHEA-COMP:9698"/>
        <dbReference type="ChEBI" id="CHEBI:30616"/>
        <dbReference type="ChEBI" id="CHEBI:33019"/>
        <dbReference type="ChEBI" id="CHEBI:57844"/>
        <dbReference type="ChEBI" id="CHEBI:78442"/>
        <dbReference type="ChEBI" id="CHEBI:78530"/>
        <dbReference type="ChEBI" id="CHEBI:456215"/>
        <dbReference type="EC" id="6.1.1.10"/>
    </reaction>
</comment>
<dbReference type="NCBIfam" id="TIGR00398">
    <property type="entry name" value="metG"/>
    <property type="match status" value="1"/>
</dbReference>
<evidence type="ECO:0000256" key="4">
    <source>
        <dbReference type="ARBA" id="ARBA00022598"/>
    </source>
</evidence>
<dbReference type="Proteomes" id="UP000183567">
    <property type="component" value="Unassembled WGS sequence"/>
</dbReference>
<proteinExistence type="inferred from homology"/>
<dbReference type="EMBL" id="LVVM01002952">
    <property type="protein sequence ID" value="OJA15672.1"/>
    <property type="molecule type" value="Genomic_DNA"/>
</dbReference>
<dbReference type="InterPro" id="IPR041872">
    <property type="entry name" value="Anticodon_Met"/>
</dbReference>
<dbReference type="PANTHER" id="PTHR43326">
    <property type="entry name" value="METHIONYL-TRNA SYNTHETASE"/>
    <property type="match status" value="1"/>
</dbReference>
<keyword evidence="16" id="KW-1185">Reference proteome</keyword>
<sequence length="581" mass="65430">MLFCRQIPTTWAPVYLTCRPRLPTLRRFRSTVTDTSTTKPFYITTPIFYPNAVPHIGHLYSLVIADIFARFTRISEPNRRVHFLTGTDEHGLKIQKAAKDRGIEPSLLCDALSEQFRVCRSALLFLNSLTQNVLQRLGAGANISNTVFLRTTEARHREAVEYVWRDLTAQDLIYKGTYSGWYSISDECFYTDSQVTHPPSSPTPISIETGSAVEWSSESNYKFRLSCFREPLLDYYTANPNSIYPHAHRERLIQSLKDEPLEDLSVSRPRERLSWGIPVPGDPSHTMYVWFDALTVYLTGVGFPADRQGSPWPPNIQVIGKDIVRFHAVYLPAMLLAMGKPLSHTLLAHAHWTAEQRKMSKSIGNVADPFNAMELWGVDAVRFYMARVGGRFKDDVDWSPEQLEKHADEIRSLLGNFFLRITSRTIRKRVASAPQLTFAQLLDQSLDGPNGDVLSTLRTLKARVERCMENFEVGEALDAIILVLKEANGALTHTAPWSPQNPPAVAQESYLLSLEVLRVTGVCLQPFIPEAARNLLDALGVPEGERSLHFADVGKADVGEVRGVKLFEEKKIATLQPGQYS</sequence>
<gene>
    <name evidence="15" type="ORF">AZE42_11643</name>
</gene>
<dbReference type="InterPro" id="IPR001412">
    <property type="entry name" value="aa-tRNA-synth_I_CS"/>
</dbReference>
<keyword evidence="4 12" id="KW-0436">Ligase</keyword>
<dbReference type="AlphaFoldDB" id="A0A1J8QQI7"/>
<dbReference type="GO" id="GO:0004825">
    <property type="term" value="F:methionine-tRNA ligase activity"/>
    <property type="evidence" value="ECO:0007669"/>
    <property type="project" value="UniProtKB-EC"/>
</dbReference>
<dbReference type="InterPro" id="IPR015413">
    <property type="entry name" value="Methionyl/Leucyl_tRNA_Synth"/>
</dbReference>
<dbReference type="SUPFAM" id="SSF52374">
    <property type="entry name" value="Nucleotidylyl transferase"/>
    <property type="match status" value="1"/>
</dbReference>
<evidence type="ECO:0000256" key="9">
    <source>
        <dbReference type="ARBA" id="ARBA00030904"/>
    </source>
</evidence>
<dbReference type="FunFam" id="2.170.220.10:FF:000001">
    <property type="entry name" value="methionine--tRNA ligase, mitochondrial"/>
    <property type="match status" value="1"/>
</dbReference>
<organism evidence="15 16">
    <name type="scientific">Rhizopogon vesiculosus</name>
    <dbReference type="NCBI Taxonomy" id="180088"/>
    <lineage>
        <taxon>Eukaryota</taxon>
        <taxon>Fungi</taxon>
        <taxon>Dikarya</taxon>
        <taxon>Basidiomycota</taxon>
        <taxon>Agaricomycotina</taxon>
        <taxon>Agaricomycetes</taxon>
        <taxon>Agaricomycetidae</taxon>
        <taxon>Boletales</taxon>
        <taxon>Suillineae</taxon>
        <taxon>Rhizopogonaceae</taxon>
        <taxon>Rhizopogon</taxon>
    </lineage>
</organism>
<dbReference type="Pfam" id="PF19303">
    <property type="entry name" value="Anticodon_3"/>
    <property type="match status" value="1"/>
</dbReference>
<dbReference type="CDD" id="cd00814">
    <property type="entry name" value="MetRS_core"/>
    <property type="match status" value="1"/>
</dbReference>
<dbReference type="STRING" id="180088.A0A1J8QQI7"/>
<evidence type="ECO:0000256" key="10">
    <source>
        <dbReference type="ARBA" id="ARBA00047364"/>
    </source>
</evidence>
<evidence type="ECO:0000259" key="13">
    <source>
        <dbReference type="Pfam" id="PF09334"/>
    </source>
</evidence>
<reference evidence="15 16" key="1">
    <citation type="submission" date="2016-03" db="EMBL/GenBank/DDBJ databases">
        <title>Comparative genomics of the ectomycorrhizal sister species Rhizopogon vinicolor and Rhizopogon vesiculosus (Basidiomycota: Boletales) reveals a divergence of the mating type B locus.</title>
        <authorList>
            <person name="Mujic A.B."/>
            <person name="Kuo A."/>
            <person name="Tritt A."/>
            <person name="Lipzen A."/>
            <person name="Chen C."/>
            <person name="Johnson J."/>
            <person name="Sharma A."/>
            <person name="Barry K."/>
            <person name="Grigoriev I.V."/>
            <person name="Spatafora J.W."/>
        </authorList>
    </citation>
    <scope>NUCLEOTIDE SEQUENCE [LARGE SCALE GENOMIC DNA]</scope>
    <source>
        <strain evidence="15 16">AM-OR11-056</strain>
    </source>
</reference>
<evidence type="ECO:0000256" key="3">
    <source>
        <dbReference type="ARBA" id="ARBA00012838"/>
    </source>
</evidence>
<evidence type="ECO:0000259" key="14">
    <source>
        <dbReference type="Pfam" id="PF19303"/>
    </source>
</evidence>
<comment type="similarity">
    <text evidence="2 12">Belongs to the class-I aminoacyl-tRNA synthetase family.</text>
</comment>
<keyword evidence="6 12" id="KW-0067">ATP-binding</keyword>
<dbReference type="PROSITE" id="PS00178">
    <property type="entry name" value="AA_TRNA_LIGASE_I"/>
    <property type="match status" value="1"/>
</dbReference>
<keyword evidence="5 12" id="KW-0547">Nucleotide-binding</keyword>
<evidence type="ECO:0000256" key="5">
    <source>
        <dbReference type="ARBA" id="ARBA00022741"/>
    </source>
</evidence>
<dbReference type="InterPro" id="IPR023457">
    <property type="entry name" value="Met-tRNA_synth_2"/>
</dbReference>
<dbReference type="Gene3D" id="2.170.220.10">
    <property type="match status" value="1"/>
</dbReference>
<evidence type="ECO:0000256" key="6">
    <source>
        <dbReference type="ARBA" id="ARBA00022840"/>
    </source>
</evidence>
<comment type="caution">
    <text evidence="15">The sequence shown here is derived from an EMBL/GenBank/DDBJ whole genome shotgun (WGS) entry which is preliminary data.</text>
</comment>
<evidence type="ECO:0000256" key="11">
    <source>
        <dbReference type="ARBA" id="ARBA00068817"/>
    </source>
</evidence>
<dbReference type="GO" id="GO:0006431">
    <property type="term" value="P:methionyl-tRNA aminoacylation"/>
    <property type="evidence" value="ECO:0007669"/>
    <property type="project" value="InterPro"/>
</dbReference>
<dbReference type="InterPro" id="IPR014758">
    <property type="entry name" value="Met-tRNA_synth"/>
</dbReference>
<dbReference type="GO" id="GO:0005739">
    <property type="term" value="C:mitochondrion"/>
    <property type="evidence" value="ECO:0007669"/>
    <property type="project" value="UniProtKB-ARBA"/>
</dbReference>
<dbReference type="Pfam" id="PF09334">
    <property type="entry name" value="tRNA-synt_1g"/>
    <property type="match status" value="1"/>
</dbReference>
<dbReference type="Gene3D" id="3.40.50.620">
    <property type="entry name" value="HUPs"/>
    <property type="match status" value="1"/>
</dbReference>
<evidence type="ECO:0000256" key="8">
    <source>
        <dbReference type="ARBA" id="ARBA00023146"/>
    </source>
</evidence>
<dbReference type="PANTHER" id="PTHR43326:SF1">
    <property type="entry name" value="METHIONINE--TRNA LIGASE, MITOCHONDRIAL"/>
    <property type="match status" value="1"/>
</dbReference>
<dbReference type="Gene3D" id="1.10.730.10">
    <property type="entry name" value="Isoleucyl-tRNA Synthetase, Domain 1"/>
    <property type="match status" value="1"/>
</dbReference>
<name>A0A1J8QQI7_9AGAM</name>
<evidence type="ECO:0000256" key="12">
    <source>
        <dbReference type="RuleBase" id="RU363039"/>
    </source>
</evidence>
<accession>A0A1J8QQI7</accession>
<feature type="domain" description="Methionyl/Leucyl tRNA synthetase" evidence="13">
    <location>
        <begin position="42"/>
        <end position="421"/>
    </location>
</feature>
<feature type="domain" description="Methionyl-tRNA synthetase anticodon-binding" evidence="14">
    <location>
        <begin position="455"/>
        <end position="542"/>
    </location>
</feature>
<dbReference type="InterPro" id="IPR014729">
    <property type="entry name" value="Rossmann-like_a/b/a_fold"/>
</dbReference>
<dbReference type="GO" id="GO:0005524">
    <property type="term" value="F:ATP binding"/>
    <property type="evidence" value="ECO:0007669"/>
    <property type="project" value="UniProtKB-KW"/>
</dbReference>
<keyword evidence="7 12" id="KW-0648">Protein biosynthesis</keyword>
<evidence type="ECO:0000313" key="15">
    <source>
        <dbReference type="EMBL" id="OJA15672.1"/>
    </source>
</evidence>
<dbReference type="OrthoDB" id="24670at2759"/>
<dbReference type="InterPro" id="IPR033911">
    <property type="entry name" value="MetRS_core"/>
</dbReference>
<dbReference type="InterPro" id="IPR009080">
    <property type="entry name" value="tRNAsynth_Ia_anticodon-bd"/>
</dbReference>
<dbReference type="SUPFAM" id="SSF47323">
    <property type="entry name" value="Anticodon-binding domain of a subclass of class I aminoacyl-tRNA synthetases"/>
    <property type="match status" value="1"/>
</dbReference>
<comment type="subcellular location">
    <subcellularLocation>
        <location evidence="1">Cytoplasm</location>
    </subcellularLocation>
</comment>
<evidence type="ECO:0000256" key="1">
    <source>
        <dbReference type="ARBA" id="ARBA00004496"/>
    </source>
</evidence>
<evidence type="ECO:0000256" key="7">
    <source>
        <dbReference type="ARBA" id="ARBA00022917"/>
    </source>
</evidence>
<keyword evidence="8 12" id="KW-0030">Aminoacyl-tRNA synthetase</keyword>
<evidence type="ECO:0000256" key="2">
    <source>
        <dbReference type="ARBA" id="ARBA00005594"/>
    </source>
</evidence>
<protein>
    <recommendedName>
        <fullName evidence="11">Probable methionine--tRNA ligase, mitochondrial</fullName>
        <ecNumber evidence="3">6.1.1.10</ecNumber>
    </recommendedName>
    <alternativeName>
        <fullName evidence="9">Methionyl-tRNA synthetase</fullName>
    </alternativeName>
</protein>
<dbReference type="EC" id="6.1.1.10" evidence="3"/>
<evidence type="ECO:0000313" key="16">
    <source>
        <dbReference type="Proteomes" id="UP000183567"/>
    </source>
</evidence>